<evidence type="ECO:0000256" key="1">
    <source>
        <dbReference type="SAM" id="SignalP"/>
    </source>
</evidence>
<evidence type="ECO:0000313" key="2">
    <source>
        <dbReference type="EMBL" id="UMB72118.1"/>
    </source>
</evidence>
<organism evidence="2 3">
    <name type="scientific">Mycobacterium paraterrae</name>
    <dbReference type="NCBI Taxonomy" id="577492"/>
    <lineage>
        <taxon>Bacteria</taxon>
        <taxon>Bacillati</taxon>
        <taxon>Actinomycetota</taxon>
        <taxon>Actinomycetes</taxon>
        <taxon>Mycobacteriales</taxon>
        <taxon>Mycobacteriaceae</taxon>
        <taxon>Mycobacterium</taxon>
    </lineage>
</organism>
<dbReference type="RefSeq" id="WP_240263841.1">
    <property type="nucleotide sequence ID" value="NZ_CP092488.2"/>
</dbReference>
<name>A0ABY3VRL5_9MYCO</name>
<accession>A0ABY3VRL5</accession>
<keyword evidence="1" id="KW-0732">Signal</keyword>
<feature type="chain" id="PRO_5045935687" evidence="1">
    <location>
        <begin position="21"/>
        <end position="408"/>
    </location>
</feature>
<dbReference type="Proteomes" id="UP001055336">
    <property type="component" value="Chromosome"/>
</dbReference>
<proteinExistence type="predicted"/>
<dbReference type="NCBIfam" id="NF033942">
    <property type="entry name" value="GjpA"/>
    <property type="match status" value="1"/>
</dbReference>
<reference evidence="2" key="1">
    <citation type="submission" date="2022-08" db="EMBL/GenBank/DDBJ databases">
        <title>Whole genome sequencing of non-tuberculosis mycobacteria type-strains.</title>
        <authorList>
            <person name="Igarashi Y."/>
            <person name="Osugi A."/>
            <person name="Mitarai S."/>
        </authorList>
    </citation>
    <scope>NUCLEOTIDE SEQUENCE</scope>
    <source>
        <strain evidence="2">DSM 45127</strain>
    </source>
</reference>
<sequence>MVLRPYAIAGLTLISGGAVAAVPVLWPVAQVPEVKSMPVELASSDTAIDSFLSAVVAGFNAGEANATQLFDNFALAPFVGAQQGTVDGFGYLQDLINGTSFDTVLGDIQAQLTDVLSSFALVGASSDTISTTTGLTLDTLHSLVFQELPSFLPASDAATLTPVLDFLASPASGILIGALGPVISPEVSLLNSVEAISSAVQAGDTTTAFDDLLAAPVNAIGSIFNGATLDLDPLVPLVNDSGFLPAGDSVSSLSFAFGGLLSGGAVGDTWNVSTGAIHAAGGSLFNSVGMDLNLEFNGIPLTLDLTANPVGPVGALEGFDQAVGLLLGDNWTGKGVTPGDPLAGLTFPTIPVADVSPDAAGSLNLSDLLGDFSGLNDLGGTLSTDLTASLSSLTDLSHELVNGLLSVF</sequence>
<feature type="signal peptide" evidence="1">
    <location>
        <begin position="1"/>
        <end position="20"/>
    </location>
</feature>
<dbReference type="EMBL" id="CP092488">
    <property type="protein sequence ID" value="UMB72118.1"/>
    <property type="molecule type" value="Genomic_DNA"/>
</dbReference>
<evidence type="ECO:0000313" key="3">
    <source>
        <dbReference type="Proteomes" id="UP001055336"/>
    </source>
</evidence>
<gene>
    <name evidence="2" type="primary">gjpA</name>
    <name evidence="2" type="ORF">MKK62_04720</name>
</gene>
<keyword evidence="3" id="KW-1185">Reference proteome</keyword>
<dbReference type="InterPro" id="IPR049934">
    <property type="entry name" value="GjpA-like"/>
</dbReference>
<protein>
    <submittedName>
        <fullName evidence="2">Outer membrane porin GjpA</fullName>
    </submittedName>
</protein>